<proteinExistence type="inferred from homology"/>
<dbReference type="PROSITE" id="PS50893">
    <property type="entry name" value="ABC_TRANSPORTER_2"/>
    <property type="match status" value="1"/>
</dbReference>
<dbReference type="PANTHER" id="PTHR42788">
    <property type="entry name" value="TAURINE IMPORT ATP-BINDING PROTEIN-RELATED"/>
    <property type="match status" value="1"/>
</dbReference>
<dbReference type="SUPFAM" id="SSF52540">
    <property type="entry name" value="P-loop containing nucleoside triphosphate hydrolases"/>
    <property type="match status" value="1"/>
</dbReference>
<comment type="similarity">
    <text evidence="1">Belongs to the ABC transporter superfamily.</text>
</comment>
<evidence type="ECO:0000256" key="1">
    <source>
        <dbReference type="ARBA" id="ARBA00005417"/>
    </source>
</evidence>
<dbReference type="eggNOG" id="COG1116">
    <property type="taxonomic scope" value="Bacteria"/>
</dbReference>
<dbReference type="GO" id="GO:0016887">
    <property type="term" value="F:ATP hydrolysis activity"/>
    <property type="evidence" value="ECO:0007669"/>
    <property type="project" value="InterPro"/>
</dbReference>
<keyword evidence="4 6" id="KW-0067">ATP-binding</keyword>
<dbReference type="HOGENOM" id="CLU_000604_1_22_5"/>
<keyword evidence="6" id="KW-0378">Hydrolase</keyword>
<comment type="caution">
    <text evidence="6">The sequence shown here is derived from an EMBL/GenBank/DDBJ whole genome shotgun (WGS) entry which is preliminary data.</text>
</comment>
<evidence type="ECO:0000256" key="2">
    <source>
        <dbReference type="ARBA" id="ARBA00022448"/>
    </source>
</evidence>
<feature type="domain" description="ABC transporter" evidence="5">
    <location>
        <begin position="21"/>
        <end position="254"/>
    </location>
</feature>
<dbReference type="SMART" id="SM00382">
    <property type="entry name" value="AAA"/>
    <property type="match status" value="1"/>
</dbReference>
<dbReference type="STRING" id="1123237.Salmuc_00158"/>
<dbReference type="Proteomes" id="UP000015347">
    <property type="component" value="Unassembled WGS sequence"/>
</dbReference>
<dbReference type="GO" id="GO:0005524">
    <property type="term" value="F:ATP binding"/>
    <property type="evidence" value="ECO:0007669"/>
    <property type="project" value="UniProtKB-KW"/>
</dbReference>
<dbReference type="EMBL" id="APVH01000081">
    <property type="protein sequence ID" value="EPX75431.1"/>
    <property type="molecule type" value="Genomic_DNA"/>
</dbReference>
<organism evidence="6 7">
    <name type="scientific">Salipiger mucosus DSM 16094</name>
    <dbReference type="NCBI Taxonomy" id="1123237"/>
    <lineage>
        <taxon>Bacteria</taxon>
        <taxon>Pseudomonadati</taxon>
        <taxon>Pseudomonadota</taxon>
        <taxon>Alphaproteobacteria</taxon>
        <taxon>Rhodobacterales</taxon>
        <taxon>Roseobacteraceae</taxon>
        <taxon>Salipiger</taxon>
    </lineage>
</organism>
<reference evidence="7" key="1">
    <citation type="journal article" date="2014" name="Stand. Genomic Sci.">
        <title>Genome sequence of the exopolysaccharide-producing Salipiger mucosus type strain (DSM 16094(T)), a moderately halophilic member of the Roseobacter clade.</title>
        <authorList>
            <person name="Riedel T."/>
            <person name="Spring S."/>
            <person name="Fiebig A."/>
            <person name="Petersen J."/>
            <person name="Kyrpides N.C."/>
            <person name="Goker M."/>
            <person name="Klenk H.P."/>
        </authorList>
    </citation>
    <scope>NUCLEOTIDE SEQUENCE [LARGE SCALE GENOMIC DNA]</scope>
    <source>
        <strain evidence="7">DSM 16094</strain>
    </source>
</reference>
<evidence type="ECO:0000313" key="7">
    <source>
        <dbReference type="Proteomes" id="UP000015347"/>
    </source>
</evidence>
<gene>
    <name evidence="6" type="ORF">Salmuc_00158</name>
</gene>
<dbReference type="InterPro" id="IPR027417">
    <property type="entry name" value="P-loop_NTPase"/>
</dbReference>
<dbReference type="CDD" id="cd03293">
    <property type="entry name" value="ABC_NrtD_SsuB_transporters"/>
    <property type="match status" value="1"/>
</dbReference>
<dbReference type="InterPro" id="IPR003593">
    <property type="entry name" value="AAA+_ATPase"/>
</dbReference>
<name>S9Q2B6_9RHOB</name>
<dbReference type="RefSeq" id="WP_020043272.1">
    <property type="nucleotide sequence ID" value="NZ_KE557299.1"/>
</dbReference>
<dbReference type="InterPro" id="IPR003439">
    <property type="entry name" value="ABC_transporter-like_ATP-bd"/>
</dbReference>
<evidence type="ECO:0000256" key="4">
    <source>
        <dbReference type="ARBA" id="ARBA00022840"/>
    </source>
</evidence>
<evidence type="ECO:0000259" key="5">
    <source>
        <dbReference type="PROSITE" id="PS50893"/>
    </source>
</evidence>
<dbReference type="InterPro" id="IPR017871">
    <property type="entry name" value="ABC_transporter-like_CS"/>
</dbReference>
<evidence type="ECO:0000313" key="6">
    <source>
        <dbReference type="EMBL" id="EPX75431.1"/>
    </source>
</evidence>
<evidence type="ECO:0000256" key="3">
    <source>
        <dbReference type="ARBA" id="ARBA00022741"/>
    </source>
</evidence>
<dbReference type="Gene3D" id="3.40.50.300">
    <property type="entry name" value="P-loop containing nucleotide triphosphate hydrolases"/>
    <property type="match status" value="1"/>
</dbReference>
<dbReference type="PANTHER" id="PTHR42788:SF13">
    <property type="entry name" value="ALIPHATIC SULFONATES IMPORT ATP-BINDING PROTEIN SSUB"/>
    <property type="match status" value="1"/>
</dbReference>
<dbReference type="AlphaFoldDB" id="S9Q2B6"/>
<dbReference type="PROSITE" id="PS00211">
    <property type="entry name" value="ABC_TRANSPORTER_1"/>
    <property type="match status" value="1"/>
</dbReference>
<sequence>MDMSQPPGEAHRPDADGRAAIEISRVSKQFHDGEGGVVEAIRSTSLDIAEGDFVAIVGPSGCGKSTLLNMLGGFDSPSSGQILVDGKAIAGPDIQRGMVFQDYALFPWLSVLDNVTFGLKKSHSRSEARDEAMKWLELVGLKDFARKQPKHLSGGMKQRVAIARTFATDPRVILMDEPFGALDALTRRFLQQQLLKIWREHRKTVVFITHSVQEAVYLANRVVIMTARPGRIKLDEKIELAHPRKVTDPAFRDTEARIFEALDEELAKTFSLETSDGHAD</sequence>
<dbReference type="InterPro" id="IPR050166">
    <property type="entry name" value="ABC_transporter_ATP-bind"/>
</dbReference>
<dbReference type="Pfam" id="PF00005">
    <property type="entry name" value="ABC_tran"/>
    <property type="match status" value="1"/>
</dbReference>
<keyword evidence="7" id="KW-1185">Reference proteome</keyword>
<keyword evidence="3" id="KW-0547">Nucleotide-binding</keyword>
<accession>S9Q2B6</accession>
<dbReference type="EC" id="3.6.3.25" evidence="6"/>
<protein>
    <submittedName>
        <fullName evidence="6">ABC transporter, ATP-binding protein component</fullName>
        <ecNumber evidence="6">3.6.3.25</ecNumber>
    </submittedName>
</protein>
<keyword evidence="2" id="KW-0813">Transport</keyword>